<protein>
    <recommendedName>
        <fullName evidence="3">DUF1583 domain-containing protein</fullName>
    </recommendedName>
</protein>
<dbReference type="OrthoDB" id="281175at2"/>
<keyword evidence="2" id="KW-0732">Signal</keyword>
<name>A0A517PM13_9PLAN</name>
<evidence type="ECO:0000256" key="2">
    <source>
        <dbReference type="SAM" id="SignalP"/>
    </source>
</evidence>
<keyword evidence="1" id="KW-0472">Membrane</keyword>
<dbReference type="InterPro" id="IPR011475">
    <property type="entry name" value="DUF1583"/>
</dbReference>
<keyword evidence="1" id="KW-0812">Transmembrane</keyword>
<keyword evidence="1" id="KW-1133">Transmembrane helix</keyword>
<feature type="transmembrane region" description="Helical" evidence="1">
    <location>
        <begin position="257"/>
        <end position="277"/>
    </location>
</feature>
<feature type="domain" description="DUF1583" evidence="3">
    <location>
        <begin position="31"/>
        <end position="226"/>
    </location>
</feature>
<accession>A0A517PM13</accession>
<organism evidence="4 5">
    <name type="scientific">Gimesia chilikensis</name>
    <dbReference type="NCBI Taxonomy" id="2605989"/>
    <lineage>
        <taxon>Bacteria</taxon>
        <taxon>Pseudomonadati</taxon>
        <taxon>Planctomycetota</taxon>
        <taxon>Planctomycetia</taxon>
        <taxon>Planctomycetales</taxon>
        <taxon>Planctomycetaceae</taxon>
        <taxon>Gimesia</taxon>
    </lineage>
</organism>
<dbReference type="RefSeq" id="WP_145183178.1">
    <property type="nucleotide sequence ID" value="NZ_CP036266.1"/>
</dbReference>
<dbReference type="AlphaFoldDB" id="A0A517PM13"/>
<evidence type="ECO:0000313" key="4">
    <source>
        <dbReference type="EMBL" id="QDT20410.1"/>
    </source>
</evidence>
<feature type="chain" id="PRO_5021735360" description="DUF1583 domain-containing protein" evidence="2">
    <location>
        <begin position="23"/>
        <end position="281"/>
    </location>
</feature>
<keyword evidence="5" id="KW-1185">Reference proteome</keyword>
<evidence type="ECO:0000313" key="5">
    <source>
        <dbReference type="Proteomes" id="UP000320421"/>
    </source>
</evidence>
<gene>
    <name evidence="4" type="ORF">HG66A1_21960</name>
</gene>
<dbReference type="Pfam" id="PF07622">
    <property type="entry name" value="DUF1583"/>
    <property type="match status" value="1"/>
</dbReference>
<dbReference type="EMBL" id="CP036266">
    <property type="protein sequence ID" value="QDT20410.1"/>
    <property type="molecule type" value="Genomic_DNA"/>
</dbReference>
<dbReference type="Proteomes" id="UP000320421">
    <property type="component" value="Chromosome"/>
</dbReference>
<sequence length="281" mass="30839" precursor="true">MKCYLTAVLILILGGVPAPVLAQSETREAYFSFRGEEFDNKLLVPLGRGTVRLFQPRPEGLLFRLPAGHKLPALGISPRFQIEGDFEITAAYEVPVWKDPKAGYGMGPSLYLKLNDETGSAVALGRLLRPGKKHVFSSMLSSTVDEKRNYDVKLYDTSVNSGKLKLVRTGGLLKFLVTEDSPNEFRELGQVELGTADVELLRLGAQQSDPETPVQVLWKDLSIKATGFPNHPDSLAKGKQLHVPSYHPAPQPESFSLYWSLAAGIGLVVVIGGVIWVRKRG</sequence>
<evidence type="ECO:0000256" key="1">
    <source>
        <dbReference type="SAM" id="Phobius"/>
    </source>
</evidence>
<reference evidence="4 5" key="1">
    <citation type="submission" date="2019-02" db="EMBL/GenBank/DDBJ databases">
        <title>Deep-cultivation of Planctomycetes and their phenomic and genomic characterization uncovers novel biology.</title>
        <authorList>
            <person name="Wiegand S."/>
            <person name="Jogler M."/>
            <person name="Boedeker C."/>
            <person name="Pinto D."/>
            <person name="Vollmers J."/>
            <person name="Rivas-Marin E."/>
            <person name="Kohn T."/>
            <person name="Peeters S.H."/>
            <person name="Heuer A."/>
            <person name="Rast P."/>
            <person name="Oberbeckmann S."/>
            <person name="Bunk B."/>
            <person name="Jeske O."/>
            <person name="Meyerdierks A."/>
            <person name="Storesund J.E."/>
            <person name="Kallscheuer N."/>
            <person name="Luecker S."/>
            <person name="Lage O.M."/>
            <person name="Pohl T."/>
            <person name="Merkel B.J."/>
            <person name="Hornburger P."/>
            <person name="Mueller R.-W."/>
            <person name="Bruemmer F."/>
            <person name="Labrenz M."/>
            <person name="Spormann A.M."/>
            <person name="Op den Camp H."/>
            <person name="Overmann J."/>
            <person name="Amann R."/>
            <person name="Jetten M.S.M."/>
            <person name="Mascher T."/>
            <person name="Medema M.H."/>
            <person name="Devos D.P."/>
            <person name="Kaster A.-K."/>
            <person name="Ovreas L."/>
            <person name="Rohde M."/>
            <person name="Galperin M.Y."/>
            <person name="Jogler C."/>
        </authorList>
    </citation>
    <scope>NUCLEOTIDE SEQUENCE [LARGE SCALE GENOMIC DNA]</scope>
    <source>
        <strain evidence="4 5">HG66A1</strain>
    </source>
</reference>
<feature type="signal peptide" evidence="2">
    <location>
        <begin position="1"/>
        <end position="22"/>
    </location>
</feature>
<evidence type="ECO:0000259" key="3">
    <source>
        <dbReference type="Pfam" id="PF07622"/>
    </source>
</evidence>
<proteinExistence type="predicted"/>